<evidence type="ECO:0000313" key="5">
    <source>
        <dbReference type="Proteomes" id="UP001597108"/>
    </source>
</evidence>
<protein>
    <submittedName>
        <fullName evidence="4">Acetyl-CoA hydrolase/transferase family protein</fullName>
    </submittedName>
</protein>
<dbReference type="InterPro" id="IPR037171">
    <property type="entry name" value="NagB/RpiA_transferase-like"/>
</dbReference>
<gene>
    <name evidence="4" type="ORF">ACFQ2S_06695</name>
</gene>
<dbReference type="Gene3D" id="3.40.1080.10">
    <property type="entry name" value="Glutaconate Coenzyme A-transferase"/>
    <property type="match status" value="1"/>
</dbReference>
<dbReference type="EMBL" id="JBHTJT010000008">
    <property type="protein sequence ID" value="MFD0979341.1"/>
    <property type="molecule type" value="Genomic_DNA"/>
</dbReference>
<dbReference type="PANTHER" id="PTHR43609">
    <property type="entry name" value="ACETYL-COA HYDROLASE"/>
    <property type="match status" value="1"/>
</dbReference>
<evidence type="ECO:0000313" key="4">
    <source>
        <dbReference type="EMBL" id="MFD0979341.1"/>
    </source>
</evidence>
<name>A0ABW3IN31_9RHOB</name>
<keyword evidence="5" id="KW-1185">Reference proteome</keyword>
<keyword evidence="4" id="KW-0378">Hydrolase</keyword>
<proteinExistence type="inferred from homology"/>
<dbReference type="Gene3D" id="3.40.1080.20">
    <property type="entry name" value="Acetyl-CoA hydrolase/transferase C-terminal domain"/>
    <property type="match status" value="1"/>
</dbReference>
<dbReference type="Gene3D" id="3.30.750.70">
    <property type="entry name" value="4-hydroxybutyrate coenzyme like domains"/>
    <property type="match status" value="1"/>
</dbReference>
<feature type="domain" description="Acetyl-CoA hydrolase/transferase N-terminal" evidence="2">
    <location>
        <begin position="14"/>
        <end position="172"/>
    </location>
</feature>
<dbReference type="Proteomes" id="UP001597108">
    <property type="component" value="Unassembled WGS sequence"/>
</dbReference>
<comment type="similarity">
    <text evidence="1">Belongs to the acetyl-CoA hydrolase/transferase family.</text>
</comment>
<evidence type="ECO:0000259" key="2">
    <source>
        <dbReference type="Pfam" id="PF02550"/>
    </source>
</evidence>
<dbReference type="Pfam" id="PF02550">
    <property type="entry name" value="AcetylCoA_hydro"/>
    <property type="match status" value="1"/>
</dbReference>
<dbReference type="PANTHER" id="PTHR43609:SF1">
    <property type="entry name" value="ACETYL-COA HYDROLASE"/>
    <property type="match status" value="1"/>
</dbReference>
<evidence type="ECO:0000259" key="3">
    <source>
        <dbReference type="Pfam" id="PF13336"/>
    </source>
</evidence>
<sequence length="513" mass="56103">MTSSDRIKNAFLRSKIMTAEDAASLIQSGNTVGMSGFTGSGYPKALPPALAERIEAAHDAGEKFKINLWTGASTGPELDGALSKSDAIEYRLPYNSDPVGREKINRGEIDYLDMHLSHVAPMVWEGFFGKLDVAVIEVTGVNEDGSLIPATSVGNNKTWIDCAEKVILEVNSWHDERLLGMHDIYYGTALPPNRVPIPMVSADARIGQPTFRCDPHKVAGVIVTDLPDRNAPFSPIDDTSRTIAAHLMEFLQHEVKMGRLTNRLLPLQSGVGNVANAVLDGLKDTPFHDLKAYTEVLQDGMMDLLDSGQLLTASSTAFSLSPEAAVRFRENLDFYRDKVILRPTEISNHPEVIRRLGCISMNGMIEADIYGNVNSSLVMGSRIMNGIGGSGDFARNSFISIFVSPSVAKGGKISTIVPQASHVDHITQDVQVLVTEQGLADLRGLAPKKRAQTIIKNCAHPDYRPMLEDYFARAMRDSYGLQTPSLPSEALSWHQRFIDTGSMRPRAPRASDK</sequence>
<feature type="domain" description="Acetyl-CoA hydrolase/transferase C-terminal" evidence="3">
    <location>
        <begin position="328"/>
        <end position="470"/>
    </location>
</feature>
<dbReference type="Pfam" id="PF13336">
    <property type="entry name" value="AcetylCoA_hyd_C"/>
    <property type="match status" value="1"/>
</dbReference>
<dbReference type="RefSeq" id="WP_386073685.1">
    <property type="nucleotide sequence ID" value="NZ_JBHTJT010000008.1"/>
</dbReference>
<dbReference type="InterPro" id="IPR038460">
    <property type="entry name" value="AcetylCoA_hyd_C_sf"/>
</dbReference>
<evidence type="ECO:0000256" key="1">
    <source>
        <dbReference type="ARBA" id="ARBA00009632"/>
    </source>
</evidence>
<dbReference type="InterPro" id="IPR003702">
    <property type="entry name" value="ActCoA_hydro_N"/>
</dbReference>
<dbReference type="InterPro" id="IPR017821">
    <property type="entry name" value="Succinate_CoA_transferase"/>
</dbReference>
<comment type="caution">
    <text evidence="4">The sequence shown here is derived from an EMBL/GenBank/DDBJ whole genome shotgun (WGS) entry which is preliminary data.</text>
</comment>
<dbReference type="SUPFAM" id="SSF100950">
    <property type="entry name" value="NagB/RpiA/CoA transferase-like"/>
    <property type="match status" value="2"/>
</dbReference>
<dbReference type="InterPro" id="IPR026888">
    <property type="entry name" value="AcetylCoA_hyd_C"/>
</dbReference>
<accession>A0ABW3IN31</accession>
<dbReference type="InterPro" id="IPR046433">
    <property type="entry name" value="ActCoA_hydro"/>
</dbReference>
<dbReference type="NCBIfam" id="TIGR03458">
    <property type="entry name" value="YgfH_subfam"/>
    <property type="match status" value="1"/>
</dbReference>
<organism evidence="4 5">
    <name type="scientific">Tropicimonas aquimaris</name>
    <dbReference type="NCBI Taxonomy" id="914152"/>
    <lineage>
        <taxon>Bacteria</taxon>
        <taxon>Pseudomonadati</taxon>
        <taxon>Pseudomonadota</taxon>
        <taxon>Alphaproteobacteria</taxon>
        <taxon>Rhodobacterales</taxon>
        <taxon>Roseobacteraceae</taxon>
        <taxon>Tropicimonas</taxon>
    </lineage>
</organism>
<reference evidence="5" key="1">
    <citation type="journal article" date="2019" name="Int. J. Syst. Evol. Microbiol.">
        <title>The Global Catalogue of Microorganisms (GCM) 10K type strain sequencing project: providing services to taxonomists for standard genome sequencing and annotation.</title>
        <authorList>
            <consortium name="The Broad Institute Genomics Platform"/>
            <consortium name="The Broad Institute Genome Sequencing Center for Infectious Disease"/>
            <person name="Wu L."/>
            <person name="Ma J."/>
        </authorList>
    </citation>
    <scope>NUCLEOTIDE SEQUENCE [LARGE SCALE GENOMIC DNA]</scope>
    <source>
        <strain evidence="5">CCUG 60524</strain>
    </source>
</reference>
<dbReference type="GO" id="GO:0016787">
    <property type="term" value="F:hydrolase activity"/>
    <property type="evidence" value="ECO:0007669"/>
    <property type="project" value="UniProtKB-KW"/>
</dbReference>